<reference evidence="2" key="1">
    <citation type="submission" date="2016-10" db="EMBL/GenBank/DDBJ databases">
        <authorList>
            <person name="Varghese N."/>
            <person name="Submissions S."/>
        </authorList>
    </citation>
    <scope>NUCLEOTIDE SEQUENCE [LARGE SCALE GENOMIC DNA]</scope>
    <source>
        <strain evidence="2">DSM 17298</strain>
    </source>
</reference>
<proteinExistence type="predicted"/>
<dbReference type="EMBL" id="FNVR01000001">
    <property type="protein sequence ID" value="SEF42842.1"/>
    <property type="molecule type" value="Genomic_DNA"/>
</dbReference>
<accession>A0A1H5RWX5</accession>
<dbReference type="AlphaFoldDB" id="A0A1H5RWX5"/>
<gene>
    <name evidence="1" type="ORF">SAMN03080598_00160</name>
</gene>
<dbReference type="Proteomes" id="UP000236736">
    <property type="component" value="Unassembled WGS sequence"/>
</dbReference>
<sequence>MFFPTQIDTDLITDFHRKKSTEISQPEDRFLAFSSENLPDGSQVGGIFLIFNFTAEWVIRYTIYE</sequence>
<dbReference type="RefSeq" id="WP_103922896.1">
    <property type="nucleotide sequence ID" value="NZ_FNVR01000001.1"/>
</dbReference>
<protein>
    <submittedName>
        <fullName evidence="1">Uncharacterized protein</fullName>
    </submittedName>
</protein>
<keyword evidence="2" id="KW-1185">Reference proteome</keyword>
<evidence type="ECO:0000313" key="2">
    <source>
        <dbReference type="Proteomes" id="UP000236736"/>
    </source>
</evidence>
<evidence type="ECO:0000313" key="1">
    <source>
        <dbReference type="EMBL" id="SEF42842.1"/>
    </source>
</evidence>
<name>A0A1H5RWX5_9BACT</name>
<organism evidence="1 2">
    <name type="scientific">Algoriphagus boritolerans DSM 17298 = JCM 18970</name>
    <dbReference type="NCBI Taxonomy" id="1120964"/>
    <lineage>
        <taxon>Bacteria</taxon>
        <taxon>Pseudomonadati</taxon>
        <taxon>Bacteroidota</taxon>
        <taxon>Cytophagia</taxon>
        <taxon>Cytophagales</taxon>
        <taxon>Cyclobacteriaceae</taxon>
        <taxon>Algoriphagus</taxon>
    </lineage>
</organism>